<evidence type="ECO:0000313" key="3">
    <source>
        <dbReference type="Proteomes" id="UP000324288"/>
    </source>
</evidence>
<sequence length="358" mass="38547">MTNSAEHAVVTLWFVSAPDAHALLASNPQPDAEYGLQLVAGLFPEKPVTPLGTFPLTRSAPAGHTEVYVGTYPGATVLQTAAIPLNRMLDLVPEWVQPDAADDIYAFAQGPSGTFAGFAHWRQGKLERAFSATACEILEDKGLPLGVEGPYWAGQYPVPKEIDLGSDFAIPLPFLPGDMLLTLYTAWLGFEPRAHHLNILVNGFALDGRPEARPMDRNVPDDDALLRFPEMGTGVSADELAAAELEEATGEVANAAKDDASEGRKRGGRRANALAGKEDKAHKDGLWTRFKRWWNGDPVEEDALATSDEDFSPYADYAPDTATGDGYSAEDAVGDGYSDAGNYQAYTAAYGEDYTDKC</sequence>
<feature type="compositionally biased region" description="Basic and acidic residues" evidence="1">
    <location>
        <begin position="256"/>
        <end position="265"/>
    </location>
</feature>
<accession>A0A5E3ZVX0</accession>
<evidence type="ECO:0000256" key="1">
    <source>
        <dbReference type="SAM" id="MobiDB-lite"/>
    </source>
</evidence>
<evidence type="ECO:0000313" key="2">
    <source>
        <dbReference type="EMBL" id="VHO00136.1"/>
    </source>
</evidence>
<dbReference type="RefSeq" id="WP_053978772.1">
    <property type="nucleotide sequence ID" value="NZ_CAJPTR010000011.1"/>
</dbReference>
<feature type="region of interest" description="Disordered" evidence="1">
    <location>
        <begin position="249"/>
        <end position="278"/>
    </location>
</feature>
<gene>
    <name evidence="2" type="ORF">LC603019_00493</name>
</gene>
<proteinExistence type="predicted"/>
<dbReference type="AlphaFoldDB" id="A0A5E3ZVX0"/>
<dbReference type="EMBL" id="LR584267">
    <property type="protein sequence ID" value="VHO00136.1"/>
    <property type="molecule type" value="Genomic_DNA"/>
</dbReference>
<protein>
    <submittedName>
        <fullName evidence="2">Uncharacterized protein</fullName>
    </submittedName>
</protein>
<dbReference type="InterPro" id="IPR053847">
    <property type="entry name" value="DUF6928"/>
</dbReference>
<name>A0A5E3ZVX0_9ACTN</name>
<reference evidence="2 3" key="1">
    <citation type="submission" date="2019-04" db="EMBL/GenBank/DDBJ databases">
        <authorList>
            <person name="Seth-Smith MB H."/>
            <person name="Seth-Smith H."/>
        </authorList>
    </citation>
    <scope>NUCLEOTIDE SEQUENCE [LARGE SCALE GENOMIC DNA]</scope>
    <source>
        <strain evidence="2">USB-603019</strain>
    </source>
</reference>
<feature type="region of interest" description="Disordered" evidence="1">
    <location>
        <begin position="305"/>
        <end position="330"/>
    </location>
</feature>
<dbReference type="GeneID" id="84894476"/>
<dbReference type="Pfam" id="PF21997">
    <property type="entry name" value="DUF6928"/>
    <property type="match status" value="1"/>
</dbReference>
<keyword evidence="3" id="KW-1185">Reference proteome</keyword>
<organism evidence="2 3">
    <name type="scientific">Lawsonella clevelandensis</name>
    <dbReference type="NCBI Taxonomy" id="1528099"/>
    <lineage>
        <taxon>Bacteria</taxon>
        <taxon>Bacillati</taxon>
        <taxon>Actinomycetota</taxon>
        <taxon>Actinomycetes</taxon>
        <taxon>Mycobacteriales</taxon>
        <taxon>Lawsonellaceae</taxon>
        <taxon>Lawsonella</taxon>
    </lineage>
</organism>
<dbReference type="Proteomes" id="UP000324288">
    <property type="component" value="Chromosome"/>
</dbReference>